<keyword evidence="1" id="KW-1133">Transmembrane helix</keyword>
<name>A0A914QEF8_9BILA</name>
<dbReference type="Proteomes" id="UP000887578">
    <property type="component" value="Unplaced"/>
</dbReference>
<proteinExistence type="predicted"/>
<evidence type="ECO:0000313" key="3">
    <source>
        <dbReference type="Proteomes" id="UP000887578"/>
    </source>
</evidence>
<dbReference type="WBParaSite" id="PDA_v2.g30069.t1">
    <property type="protein sequence ID" value="PDA_v2.g30069.t1"/>
    <property type="gene ID" value="PDA_v2.g30069"/>
</dbReference>
<dbReference type="PROSITE" id="PS50097">
    <property type="entry name" value="BTB"/>
    <property type="match status" value="1"/>
</dbReference>
<evidence type="ECO:0000259" key="2">
    <source>
        <dbReference type="PROSITE" id="PS50097"/>
    </source>
</evidence>
<dbReference type="InterPro" id="IPR011333">
    <property type="entry name" value="SKP1/BTB/POZ_sf"/>
</dbReference>
<protein>
    <submittedName>
        <fullName evidence="4">BTB domain-containing protein</fullName>
    </submittedName>
</protein>
<dbReference type="Gene3D" id="3.30.710.10">
    <property type="entry name" value="Potassium Channel Kv1.1, Chain A"/>
    <property type="match status" value="1"/>
</dbReference>
<accession>A0A914QEF8</accession>
<keyword evidence="3" id="KW-1185">Reference proteome</keyword>
<evidence type="ECO:0000256" key="1">
    <source>
        <dbReference type="SAM" id="Phobius"/>
    </source>
</evidence>
<feature type="transmembrane region" description="Helical" evidence="1">
    <location>
        <begin position="335"/>
        <end position="353"/>
    </location>
</feature>
<dbReference type="PANTHER" id="PTHR24413">
    <property type="entry name" value="SPECKLE-TYPE POZ PROTEIN"/>
    <property type="match status" value="1"/>
</dbReference>
<reference evidence="4" key="1">
    <citation type="submission" date="2022-11" db="UniProtKB">
        <authorList>
            <consortium name="WormBaseParasite"/>
        </authorList>
    </citation>
    <scope>IDENTIFICATION</scope>
</reference>
<sequence>MFSSKNEKETYKSIVDWDLDINFLKTSFLQKGKSCCTQVFPVENFDKLWFSYSLKPNIKDENGKDSVWIYFNCFSGYEEVKVDLIVKVVCKSDDFLFDLQKTNEKQEFIFTSSGSQGIKLIGHENLLCFKYKALHLSFESSITIKKSEIHNSCFLSDKLLNSGNEDLKIIIGKKEIMVYKIILQTFSPIFKKMIEAQNGDENVLEITEFDFETVENVIDFCYGVSEDISSDIDELIEILKFSCKYEIKDLKEKIEFKLIPQISQENVCKISNAAIEFNAESLKAVCQSVLLAKYAKMPAEIEKLDENFVKNIFHNFFIDQGKLTLPFGESEGDQFLISFVPVLILWTIFMIFFTM</sequence>
<dbReference type="InterPro" id="IPR000210">
    <property type="entry name" value="BTB/POZ_dom"/>
</dbReference>
<organism evidence="3 4">
    <name type="scientific">Panagrolaimus davidi</name>
    <dbReference type="NCBI Taxonomy" id="227884"/>
    <lineage>
        <taxon>Eukaryota</taxon>
        <taxon>Metazoa</taxon>
        <taxon>Ecdysozoa</taxon>
        <taxon>Nematoda</taxon>
        <taxon>Chromadorea</taxon>
        <taxon>Rhabditida</taxon>
        <taxon>Tylenchina</taxon>
        <taxon>Panagrolaimomorpha</taxon>
        <taxon>Panagrolaimoidea</taxon>
        <taxon>Panagrolaimidae</taxon>
        <taxon>Panagrolaimus</taxon>
    </lineage>
</organism>
<dbReference type="AlphaFoldDB" id="A0A914QEF8"/>
<dbReference type="SMART" id="SM00225">
    <property type="entry name" value="BTB"/>
    <property type="match status" value="1"/>
</dbReference>
<dbReference type="Pfam" id="PF00651">
    <property type="entry name" value="BTB"/>
    <property type="match status" value="1"/>
</dbReference>
<evidence type="ECO:0000313" key="4">
    <source>
        <dbReference type="WBParaSite" id="PDA_v2.g30069.t1"/>
    </source>
</evidence>
<feature type="domain" description="BTB" evidence="2">
    <location>
        <begin position="165"/>
        <end position="230"/>
    </location>
</feature>
<dbReference type="CDD" id="cd18186">
    <property type="entry name" value="BTB_POZ_ZBTB_KLHL-like"/>
    <property type="match status" value="1"/>
</dbReference>
<dbReference type="SUPFAM" id="SSF54695">
    <property type="entry name" value="POZ domain"/>
    <property type="match status" value="1"/>
</dbReference>
<keyword evidence="1" id="KW-0812">Transmembrane</keyword>
<keyword evidence="1" id="KW-0472">Membrane</keyword>